<dbReference type="InterPro" id="IPR009495">
    <property type="entry name" value="NrsF"/>
</dbReference>
<feature type="transmembrane region" description="Helical" evidence="1">
    <location>
        <begin position="89"/>
        <end position="110"/>
    </location>
</feature>
<evidence type="ECO:0000313" key="3">
    <source>
        <dbReference type="Proteomes" id="UP000278222"/>
    </source>
</evidence>
<evidence type="ECO:0000313" key="2">
    <source>
        <dbReference type="EMBL" id="ROQ00406.1"/>
    </source>
</evidence>
<feature type="transmembrane region" description="Helical" evidence="1">
    <location>
        <begin position="24"/>
        <end position="46"/>
    </location>
</feature>
<dbReference type="RefSeq" id="WP_123689690.1">
    <property type="nucleotide sequence ID" value="NZ_AP019700.1"/>
</dbReference>
<keyword evidence="1" id="KW-0812">Transmembrane</keyword>
<reference evidence="2 3" key="1">
    <citation type="submission" date="2018-11" db="EMBL/GenBank/DDBJ databases">
        <title>Genomic Encyclopedia of Type Strains, Phase IV (KMG-IV): sequencing the most valuable type-strain genomes for metagenomic binning, comparative biology and taxonomic classification.</title>
        <authorList>
            <person name="Goeker M."/>
        </authorList>
    </citation>
    <scope>NUCLEOTIDE SEQUENCE [LARGE SCALE GENOMIC DNA]</scope>
    <source>
        <strain evidence="2 3">DSM 5900</strain>
    </source>
</reference>
<name>A0A3N1MGV9_9PROT</name>
<keyword evidence="1" id="KW-0472">Membrane</keyword>
<feature type="transmembrane region" description="Helical" evidence="1">
    <location>
        <begin position="58"/>
        <end position="77"/>
    </location>
</feature>
<evidence type="ECO:0008006" key="4">
    <source>
        <dbReference type="Google" id="ProtNLM"/>
    </source>
</evidence>
<feature type="transmembrane region" description="Helical" evidence="1">
    <location>
        <begin position="189"/>
        <end position="209"/>
    </location>
</feature>
<keyword evidence="3" id="KW-1185">Reference proteome</keyword>
<protein>
    <recommendedName>
        <fullName evidence="4">DUF1109 family protein</fullName>
    </recommendedName>
</protein>
<organism evidence="2 3">
    <name type="scientific">Stella humosa</name>
    <dbReference type="NCBI Taxonomy" id="94"/>
    <lineage>
        <taxon>Bacteria</taxon>
        <taxon>Pseudomonadati</taxon>
        <taxon>Pseudomonadota</taxon>
        <taxon>Alphaproteobacteria</taxon>
        <taxon>Rhodospirillales</taxon>
        <taxon>Stellaceae</taxon>
        <taxon>Stella</taxon>
    </lineage>
</organism>
<feature type="transmembrane region" description="Helical" evidence="1">
    <location>
        <begin position="122"/>
        <end position="146"/>
    </location>
</feature>
<feature type="transmembrane region" description="Helical" evidence="1">
    <location>
        <begin position="158"/>
        <end position="177"/>
    </location>
</feature>
<dbReference type="Pfam" id="PF06532">
    <property type="entry name" value="NrsF"/>
    <property type="match status" value="1"/>
</dbReference>
<gene>
    <name evidence="2" type="ORF">EDC65_2203</name>
</gene>
<accession>A0A3N1MGV9</accession>
<dbReference type="EMBL" id="RJKX01000013">
    <property type="protein sequence ID" value="ROQ00406.1"/>
    <property type="molecule type" value="Genomic_DNA"/>
</dbReference>
<comment type="caution">
    <text evidence="2">The sequence shown here is derived from an EMBL/GenBank/DDBJ whole genome shotgun (WGS) entry which is preliminary data.</text>
</comment>
<keyword evidence="1" id="KW-1133">Transmembrane helix</keyword>
<dbReference type="Proteomes" id="UP000278222">
    <property type="component" value="Unassembled WGS sequence"/>
</dbReference>
<evidence type="ECO:0000256" key="1">
    <source>
        <dbReference type="SAM" id="Phobius"/>
    </source>
</evidence>
<dbReference type="AlphaFoldDB" id="A0A3N1MGV9"/>
<sequence>MKTDELIRALATDRRGGMPLPRRLTLALAGGLAATLVAFLVGLGLRADIVAAAGTVRFLLKPALTLLLAAAALVAVLRLARPDGQPAGLATLLLLAPLALAVAIAVELAVTPAASWGTRLVGSNAGVCLVAIPLLALAPLAAMLAVLRRGAPMAPMRLGMAAGLAAGALAAAFYAVHCPDDSPLFVATWYGTAIAVTTAAGGLAGRRLLRW</sequence>
<proteinExistence type="predicted"/>